<dbReference type="EMBL" id="BMAW01066692">
    <property type="protein sequence ID" value="GFT56004.1"/>
    <property type="molecule type" value="Genomic_DNA"/>
</dbReference>
<dbReference type="Proteomes" id="UP000887013">
    <property type="component" value="Unassembled WGS sequence"/>
</dbReference>
<protein>
    <submittedName>
        <fullName evidence="1">Uncharacterized protein</fullName>
    </submittedName>
</protein>
<evidence type="ECO:0000313" key="1">
    <source>
        <dbReference type="EMBL" id="GFT56004.1"/>
    </source>
</evidence>
<accession>A0A8X6P7U3</accession>
<organism evidence="1 2">
    <name type="scientific">Nephila pilipes</name>
    <name type="common">Giant wood spider</name>
    <name type="synonym">Nephila maculata</name>
    <dbReference type="NCBI Taxonomy" id="299642"/>
    <lineage>
        <taxon>Eukaryota</taxon>
        <taxon>Metazoa</taxon>
        <taxon>Ecdysozoa</taxon>
        <taxon>Arthropoda</taxon>
        <taxon>Chelicerata</taxon>
        <taxon>Arachnida</taxon>
        <taxon>Araneae</taxon>
        <taxon>Araneomorphae</taxon>
        <taxon>Entelegynae</taxon>
        <taxon>Araneoidea</taxon>
        <taxon>Nephilidae</taxon>
        <taxon>Nephila</taxon>
    </lineage>
</organism>
<dbReference type="OrthoDB" id="10423474at2759"/>
<evidence type="ECO:0000313" key="2">
    <source>
        <dbReference type="Proteomes" id="UP000887013"/>
    </source>
</evidence>
<name>A0A8X6P7U3_NEPPI</name>
<reference evidence="1" key="1">
    <citation type="submission" date="2020-08" db="EMBL/GenBank/DDBJ databases">
        <title>Multicomponent nature underlies the extraordinary mechanical properties of spider dragline silk.</title>
        <authorList>
            <person name="Kono N."/>
            <person name="Nakamura H."/>
            <person name="Mori M."/>
            <person name="Yoshida Y."/>
            <person name="Ohtoshi R."/>
            <person name="Malay A.D."/>
            <person name="Moran D.A.P."/>
            <person name="Tomita M."/>
            <person name="Numata K."/>
            <person name="Arakawa K."/>
        </authorList>
    </citation>
    <scope>NUCLEOTIDE SEQUENCE</scope>
</reference>
<comment type="caution">
    <text evidence="1">The sequence shown here is derived from an EMBL/GenBank/DDBJ whole genome shotgun (WGS) entry which is preliminary data.</text>
</comment>
<sequence>MFFFSAQDQKMESKNKCGGAGNQGTFINPSDINMERFGYDVFYSVFIRFGVEKFPESYCDPIDYKDSTILNGITEDVICKLLYYRDEWMNIFEAFARWRSFDNIDDFKSMARLSLRGTRFDEGDTIEKIHILFSIHVELYLFLESRNKRARLEELPRSWYALYTQEIMGTLKGEIKVLDSSALDPKFQKLINLSSTCFLTKYFIPYGVNSGSSNLYRLFRESLDFNAFSKEKITMNDVEILIERTLCEESLKKLQVDERLEITPHNEVIKAARRKSLPGRSSRVQNESYSLRLYKWKNSRSEIFVKAPEPGQRLVGSLPEQSEDECALSGFDKLTLDSERTSETK</sequence>
<dbReference type="AlphaFoldDB" id="A0A8X6P7U3"/>
<keyword evidence="2" id="KW-1185">Reference proteome</keyword>
<proteinExistence type="predicted"/>
<gene>
    <name evidence="1" type="ORF">NPIL_636621</name>
</gene>